<reference evidence="3" key="1">
    <citation type="submission" date="2017-02" db="UniProtKB">
        <authorList>
            <consortium name="WormBaseParasite"/>
        </authorList>
    </citation>
    <scope>IDENTIFICATION</scope>
</reference>
<dbReference type="EMBL" id="UZAF01021592">
    <property type="protein sequence ID" value="VDO79391.1"/>
    <property type="molecule type" value="Genomic_DNA"/>
</dbReference>
<evidence type="ECO:0000313" key="1">
    <source>
        <dbReference type="EMBL" id="VDO79391.1"/>
    </source>
</evidence>
<protein>
    <submittedName>
        <fullName evidence="3">Transposase</fullName>
    </submittedName>
</protein>
<dbReference type="Proteomes" id="UP000268014">
    <property type="component" value="Unassembled WGS sequence"/>
</dbReference>
<accession>A0A0N4X617</accession>
<organism evidence="3">
    <name type="scientific">Haemonchus placei</name>
    <name type="common">Barber's pole worm</name>
    <dbReference type="NCBI Taxonomy" id="6290"/>
    <lineage>
        <taxon>Eukaryota</taxon>
        <taxon>Metazoa</taxon>
        <taxon>Ecdysozoa</taxon>
        <taxon>Nematoda</taxon>
        <taxon>Chromadorea</taxon>
        <taxon>Rhabditida</taxon>
        <taxon>Rhabditina</taxon>
        <taxon>Rhabditomorpha</taxon>
        <taxon>Strongyloidea</taxon>
        <taxon>Trichostrongylidae</taxon>
        <taxon>Haemonchus</taxon>
    </lineage>
</organism>
<name>A0A0N4X617_HAEPC</name>
<keyword evidence="2" id="KW-1185">Reference proteome</keyword>
<proteinExistence type="predicted"/>
<gene>
    <name evidence="1" type="ORF">HPLM_LOCUS19800</name>
</gene>
<dbReference type="AlphaFoldDB" id="A0A0N4X617"/>
<dbReference type="OrthoDB" id="424543at2759"/>
<sequence length="70" mass="8542">MHTAPIHLKLREQRVRWYGQVSNHPIRKVMEFEARRKEPMTTRSTGEEVANRDRGLRRRTWRRLTKPGFE</sequence>
<reference evidence="1 2" key="2">
    <citation type="submission" date="2018-11" db="EMBL/GenBank/DDBJ databases">
        <authorList>
            <consortium name="Pathogen Informatics"/>
        </authorList>
    </citation>
    <scope>NUCLEOTIDE SEQUENCE [LARGE SCALE GENOMIC DNA]</scope>
    <source>
        <strain evidence="1 2">MHpl1</strain>
    </source>
</reference>
<dbReference type="WBParaSite" id="HPLM_0001980901-mRNA-1">
    <property type="protein sequence ID" value="HPLM_0001980901-mRNA-1"/>
    <property type="gene ID" value="HPLM_0001980901"/>
</dbReference>
<evidence type="ECO:0000313" key="3">
    <source>
        <dbReference type="WBParaSite" id="HPLM_0001980901-mRNA-1"/>
    </source>
</evidence>
<evidence type="ECO:0000313" key="2">
    <source>
        <dbReference type="Proteomes" id="UP000268014"/>
    </source>
</evidence>